<evidence type="ECO:0000313" key="2">
    <source>
        <dbReference type="EMBL" id="QID06029.1"/>
    </source>
</evidence>
<feature type="region of interest" description="Disordered" evidence="1">
    <location>
        <begin position="1"/>
        <end position="72"/>
    </location>
</feature>
<protein>
    <submittedName>
        <fullName evidence="2">Uncharacterized protein</fullName>
    </submittedName>
</protein>
<dbReference type="InterPro" id="IPR043918">
    <property type="entry name" value="DUF5760"/>
</dbReference>
<accession>A0A6G6AB01</accession>
<dbReference type="Pfam" id="PF19064">
    <property type="entry name" value="DUF5760"/>
    <property type="match status" value="1"/>
</dbReference>
<proteinExistence type="predicted"/>
<evidence type="ECO:0000256" key="1">
    <source>
        <dbReference type="SAM" id="MobiDB-lite"/>
    </source>
</evidence>
<dbReference type="EMBL" id="MN175499">
    <property type="protein sequence ID" value="QID06029.1"/>
    <property type="molecule type" value="Genomic_DNA"/>
</dbReference>
<reference evidence="2" key="1">
    <citation type="submission" date="2019-07" db="EMBL/GenBank/DDBJ databases">
        <title>The discovery of a new lineage B mimivirus raises questions about particles surface fibrils.</title>
        <authorList>
            <person name="Silva L.K.S."/>
            <person name="Rodrigues R.A.L."/>
            <person name="Andrade A.C.S.P."/>
            <person name="Hikida H."/>
            <person name="Andreani J."/>
            <person name="Levasseur A."/>
            <person name="La Scola B."/>
            <person name="Abrahao J.S."/>
        </authorList>
    </citation>
    <scope>NUCLEOTIDE SEQUENCE</scope>
    <source>
        <strain evidence="2">B60</strain>
    </source>
</reference>
<name>A0A6G6AB01_9VIRU</name>
<sequence>MSKHRKSSNKNGSKKNKHKSTKSKKKSEENSNIDNFNEDDFYTEENNYYSENQIQSEKYDEEKINEEEENLSNKTRERLKNKIIHWLDYDDKIKDLNARTKKYKDAKKQQEENILKMLNKLQIGEKKIDIHDGDENLRGRVYKHRSVTKGAIKEDIIRDALMEVIRNEKAVSQLVKKIEDRRPINERYYLKRTKGNKD</sequence>
<feature type="compositionally biased region" description="Basic residues" evidence="1">
    <location>
        <begin position="1"/>
        <end position="25"/>
    </location>
</feature>
<feature type="compositionally biased region" description="Polar residues" evidence="1">
    <location>
        <begin position="44"/>
        <end position="56"/>
    </location>
</feature>
<organism evidence="2">
    <name type="scientific">Borely moumouvirus</name>
    <dbReference type="NCBI Taxonomy" id="2712067"/>
    <lineage>
        <taxon>Viruses</taxon>
        <taxon>Varidnaviria</taxon>
        <taxon>Bamfordvirae</taxon>
        <taxon>Nucleocytoviricota</taxon>
        <taxon>Megaviricetes</taxon>
        <taxon>Imitervirales</taxon>
        <taxon>Mimiviridae</taxon>
        <taxon>Megamimivirinae</taxon>
        <taxon>Moumouvirus</taxon>
    </lineage>
</organism>